<organism evidence="8 9">
    <name type="scientific">Actinomyces radicidentis</name>
    <dbReference type="NCBI Taxonomy" id="111015"/>
    <lineage>
        <taxon>Bacteria</taxon>
        <taxon>Bacillati</taxon>
        <taxon>Actinomycetota</taxon>
        <taxon>Actinomycetes</taxon>
        <taxon>Actinomycetales</taxon>
        <taxon>Actinomycetaceae</taxon>
        <taxon>Actinomyces</taxon>
    </lineage>
</organism>
<dbReference type="EMBL" id="CP014228">
    <property type="protein sequence ID" value="AMD88049.1"/>
    <property type="molecule type" value="Genomic_DNA"/>
</dbReference>
<dbReference type="STRING" id="111015.AXF14_11280"/>
<feature type="transmembrane region" description="Helical" evidence="7">
    <location>
        <begin position="206"/>
        <end position="224"/>
    </location>
</feature>
<feature type="transmembrane region" description="Helical" evidence="7">
    <location>
        <begin position="51"/>
        <end position="71"/>
    </location>
</feature>
<keyword evidence="4 7" id="KW-1133">Transmembrane helix</keyword>
<dbReference type="InterPro" id="IPR011701">
    <property type="entry name" value="MFS"/>
</dbReference>
<proteinExistence type="predicted"/>
<keyword evidence="5 7" id="KW-0472">Membrane</keyword>
<evidence type="ECO:0000256" key="3">
    <source>
        <dbReference type="ARBA" id="ARBA00022692"/>
    </source>
</evidence>
<dbReference type="GO" id="GO:0005886">
    <property type="term" value="C:plasma membrane"/>
    <property type="evidence" value="ECO:0007669"/>
    <property type="project" value="UniProtKB-SubCell"/>
</dbReference>
<feature type="transmembrane region" description="Helical" evidence="7">
    <location>
        <begin position="364"/>
        <end position="385"/>
    </location>
</feature>
<dbReference type="Proteomes" id="UP000065220">
    <property type="component" value="Chromosome"/>
</dbReference>
<name>A0A0X8JG76_ACTRD</name>
<evidence type="ECO:0000256" key="6">
    <source>
        <dbReference type="SAM" id="MobiDB-lite"/>
    </source>
</evidence>
<feature type="transmembrane region" description="Helical" evidence="7">
    <location>
        <begin position="338"/>
        <end position="358"/>
    </location>
</feature>
<comment type="subcellular location">
    <subcellularLocation>
        <location evidence="1">Cell membrane</location>
        <topology evidence="1">Multi-pass membrane protein</topology>
    </subcellularLocation>
</comment>
<accession>A0A0X8JG76</accession>
<feature type="region of interest" description="Disordered" evidence="6">
    <location>
        <begin position="169"/>
        <end position="189"/>
    </location>
</feature>
<feature type="transmembrane region" description="Helical" evidence="7">
    <location>
        <begin position="146"/>
        <end position="164"/>
    </location>
</feature>
<feature type="transmembrane region" description="Helical" evidence="7">
    <location>
        <begin position="300"/>
        <end position="326"/>
    </location>
</feature>
<dbReference type="AlphaFoldDB" id="A0A0X8JG76"/>
<dbReference type="Pfam" id="PF07690">
    <property type="entry name" value="MFS_1"/>
    <property type="match status" value="1"/>
</dbReference>
<feature type="transmembrane region" description="Helical" evidence="7">
    <location>
        <begin position="20"/>
        <end position="39"/>
    </location>
</feature>
<dbReference type="SUPFAM" id="SSF103473">
    <property type="entry name" value="MFS general substrate transporter"/>
    <property type="match status" value="1"/>
</dbReference>
<evidence type="ECO:0000256" key="4">
    <source>
        <dbReference type="ARBA" id="ARBA00022989"/>
    </source>
</evidence>
<evidence type="ECO:0008006" key="10">
    <source>
        <dbReference type="Google" id="ProtNLM"/>
    </source>
</evidence>
<evidence type="ECO:0000256" key="1">
    <source>
        <dbReference type="ARBA" id="ARBA00004651"/>
    </source>
</evidence>
<dbReference type="KEGG" id="ard:AXF14_11280"/>
<dbReference type="GO" id="GO:0022857">
    <property type="term" value="F:transmembrane transporter activity"/>
    <property type="evidence" value="ECO:0007669"/>
    <property type="project" value="InterPro"/>
</dbReference>
<evidence type="ECO:0000256" key="5">
    <source>
        <dbReference type="ARBA" id="ARBA00023136"/>
    </source>
</evidence>
<keyword evidence="3 7" id="KW-0812">Transmembrane</keyword>
<feature type="transmembrane region" description="Helical" evidence="7">
    <location>
        <begin position="240"/>
        <end position="261"/>
    </location>
</feature>
<dbReference type="PANTHER" id="PTHR23513:SF6">
    <property type="entry name" value="MAJOR FACILITATOR SUPERFAMILY ASSOCIATED DOMAIN-CONTAINING PROTEIN"/>
    <property type="match status" value="1"/>
</dbReference>
<protein>
    <recommendedName>
        <fullName evidence="10">Major facilitator superfamily (MFS) profile domain-containing protein</fullName>
    </recommendedName>
</protein>
<dbReference type="PANTHER" id="PTHR23513">
    <property type="entry name" value="INTEGRAL MEMBRANE EFFLUX PROTEIN-RELATED"/>
    <property type="match status" value="1"/>
</dbReference>
<reference evidence="9" key="1">
    <citation type="submission" date="2016-02" db="EMBL/GenBank/DDBJ databases">
        <authorList>
            <person name="Holder M.E."/>
            <person name="Ajami N.J."/>
            <person name="Petrosino J.F."/>
        </authorList>
    </citation>
    <scope>NUCLEOTIDE SEQUENCE [LARGE SCALE GENOMIC DNA]</scope>
    <source>
        <strain evidence="9">CCUG 36733</strain>
    </source>
</reference>
<keyword evidence="9" id="KW-1185">Reference proteome</keyword>
<evidence type="ECO:0000256" key="7">
    <source>
        <dbReference type="SAM" id="Phobius"/>
    </source>
</evidence>
<evidence type="ECO:0000313" key="8">
    <source>
        <dbReference type="EMBL" id="AMD88049.1"/>
    </source>
</evidence>
<sequence length="391" mass="39204">MLDTVLDVVTVTVLGMSTTQLGLLNALGTISFLLLAVPLGSVVDAHGATRVLPVVLTGKVAILAATTALLTTGTLQPAALMVLVTALGVLTAAAENAQVSAVPLIEPDHGRIATAVASLSAADRVAGVVIPGATGLLLAAVGANRMLSVATVLAVLALVAALGLRRSQQRQPEDSEKHVPDDDEADAPATRSSMFSGFHELTSDRLLLASVILTTAGNMGLAIGDSVEAVLVLRRLELGAAYWGGLGTVGAVSGLVAAAVAPRIVRAVEARRIFAVGAMVQAFVAALPLASLLLPGAGAVLMIVFSALWSVTLTVTNIAAGSYLATAVDPAVLGRTAAASRTLTMGSVPVAAFLGGWLGDVVGLAAPLIVWPGLTLAAAIGFVALTGRRPA</sequence>
<dbReference type="InterPro" id="IPR036259">
    <property type="entry name" value="MFS_trans_sf"/>
</dbReference>
<dbReference type="OrthoDB" id="145388at2"/>
<evidence type="ECO:0000256" key="2">
    <source>
        <dbReference type="ARBA" id="ARBA00022475"/>
    </source>
</evidence>
<dbReference type="Gene3D" id="1.20.1250.20">
    <property type="entry name" value="MFS general substrate transporter like domains"/>
    <property type="match status" value="1"/>
</dbReference>
<keyword evidence="2" id="KW-1003">Cell membrane</keyword>
<feature type="compositionally biased region" description="Basic and acidic residues" evidence="6">
    <location>
        <begin position="171"/>
        <end position="180"/>
    </location>
</feature>
<evidence type="ECO:0000313" key="9">
    <source>
        <dbReference type="Proteomes" id="UP000065220"/>
    </source>
</evidence>
<feature type="transmembrane region" description="Helical" evidence="7">
    <location>
        <begin position="77"/>
        <end position="94"/>
    </location>
</feature>
<gene>
    <name evidence="8" type="ORF">AXF14_11280</name>
</gene>
<feature type="transmembrane region" description="Helical" evidence="7">
    <location>
        <begin position="273"/>
        <end position="294"/>
    </location>
</feature>